<reference evidence="4" key="1">
    <citation type="submission" date="2020-05" db="UniProtKB">
        <authorList>
            <consortium name="EnsemblMetazoa"/>
        </authorList>
    </citation>
    <scope>IDENTIFICATION</scope>
    <source>
        <strain evidence="4">USDA</strain>
    </source>
</reference>
<protein>
    <recommendedName>
        <fullName evidence="6">EGF-like domain-containing protein</fullName>
    </recommendedName>
</protein>
<evidence type="ECO:0008006" key="6">
    <source>
        <dbReference type="Google" id="ProtNLM"/>
    </source>
</evidence>
<dbReference type="EnsemblMetazoa" id="SCAU014506-RA">
    <property type="protein sequence ID" value="SCAU014506-PA"/>
    <property type="gene ID" value="SCAU014506"/>
</dbReference>
<accession>A0A1I8Q740</accession>
<dbReference type="OrthoDB" id="8059671at2759"/>
<evidence type="ECO:0000256" key="3">
    <source>
        <dbReference type="SAM" id="SignalP"/>
    </source>
</evidence>
<dbReference type="VEuPathDB" id="VectorBase:SCAU014506"/>
<feature type="region of interest" description="Disordered" evidence="1">
    <location>
        <begin position="93"/>
        <end position="115"/>
    </location>
</feature>
<keyword evidence="2" id="KW-0472">Membrane</keyword>
<feature type="transmembrane region" description="Helical" evidence="2">
    <location>
        <begin position="137"/>
        <end position="158"/>
    </location>
</feature>
<dbReference type="KEGG" id="scac:106087513"/>
<keyword evidence="2" id="KW-1133">Transmembrane helix</keyword>
<dbReference type="Proteomes" id="UP000095300">
    <property type="component" value="Unassembled WGS sequence"/>
</dbReference>
<organism evidence="4 5">
    <name type="scientific">Stomoxys calcitrans</name>
    <name type="common">Stable fly</name>
    <name type="synonym">Conops calcitrans</name>
    <dbReference type="NCBI Taxonomy" id="35570"/>
    <lineage>
        <taxon>Eukaryota</taxon>
        <taxon>Metazoa</taxon>
        <taxon>Ecdysozoa</taxon>
        <taxon>Arthropoda</taxon>
        <taxon>Hexapoda</taxon>
        <taxon>Insecta</taxon>
        <taxon>Pterygota</taxon>
        <taxon>Neoptera</taxon>
        <taxon>Endopterygota</taxon>
        <taxon>Diptera</taxon>
        <taxon>Brachycera</taxon>
        <taxon>Muscomorpha</taxon>
        <taxon>Muscoidea</taxon>
        <taxon>Muscidae</taxon>
        <taxon>Stomoxys</taxon>
    </lineage>
</organism>
<evidence type="ECO:0000256" key="2">
    <source>
        <dbReference type="SAM" id="Phobius"/>
    </source>
</evidence>
<keyword evidence="2" id="KW-0812">Transmembrane</keyword>
<evidence type="ECO:0000313" key="4">
    <source>
        <dbReference type="EnsemblMetazoa" id="SCAU014506-PA"/>
    </source>
</evidence>
<sequence>MVAKGKFFKSMSCYSLIGLLLLTTLNNAEQQATTENDNDDDDDSLIPCQLPNPQFDCPSNSLCTRINATNPQDLKCICLEGYQLNPKWKGSDDIAAADDSNEGEENYCTPNNPASANGTEQGKIIVYVRSASDPQHLVFTIVIILLGVTIVTAVFYGLKVLRPIKRTKAAYKTLQNRRQNITPLQEMDELELNRRYEMQTF</sequence>
<dbReference type="AlphaFoldDB" id="A0A1I8Q740"/>
<name>A0A1I8Q740_STOCA</name>
<keyword evidence="5" id="KW-1185">Reference proteome</keyword>
<keyword evidence="3" id="KW-0732">Signal</keyword>
<feature type="signal peptide" evidence="3">
    <location>
        <begin position="1"/>
        <end position="28"/>
    </location>
</feature>
<gene>
    <name evidence="4" type="primary">106087513</name>
</gene>
<feature type="chain" id="PRO_5009327832" description="EGF-like domain-containing protein" evidence="3">
    <location>
        <begin position="29"/>
        <end position="201"/>
    </location>
</feature>
<feature type="compositionally biased region" description="Acidic residues" evidence="1">
    <location>
        <begin position="95"/>
        <end position="105"/>
    </location>
</feature>
<evidence type="ECO:0000256" key="1">
    <source>
        <dbReference type="SAM" id="MobiDB-lite"/>
    </source>
</evidence>
<evidence type="ECO:0000313" key="5">
    <source>
        <dbReference type="Proteomes" id="UP000095300"/>
    </source>
</evidence>
<proteinExistence type="predicted"/>